<evidence type="ECO:0000256" key="2">
    <source>
        <dbReference type="ARBA" id="ARBA00023157"/>
    </source>
</evidence>
<dbReference type="AlphaFoldDB" id="A0A8B8FM26"/>
<dbReference type="InterPro" id="IPR045860">
    <property type="entry name" value="Snake_toxin-like_sf"/>
</dbReference>
<keyword evidence="2" id="KW-1015">Disulfide bond</keyword>
<evidence type="ECO:0000256" key="3">
    <source>
        <dbReference type="SAM" id="Phobius"/>
    </source>
</evidence>
<dbReference type="PANTHER" id="PTHR10036:SF3">
    <property type="entry name" value="PROTEIN SLEEPLESS-RELATED"/>
    <property type="match status" value="1"/>
</dbReference>
<evidence type="ECO:0000256" key="1">
    <source>
        <dbReference type="ARBA" id="ARBA00022729"/>
    </source>
</evidence>
<protein>
    <submittedName>
        <fullName evidence="6">Uncharacterized protein LOC112684376</fullName>
    </submittedName>
</protein>
<proteinExistence type="predicted"/>
<accession>A0A8B8FM26</accession>
<dbReference type="PANTHER" id="PTHR10036">
    <property type="entry name" value="CD59 GLYCOPROTEIN"/>
    <property type="match status" value="1"/>
</dbReference>
<dbReference type="SUPFAM" id="SSF57302">
    <property type="entry name" value="Snake toxin-like"/>
    <property type="match status" value="1"/>
</dbReference>
<organism evidence="5 6">
    <name type="scientific">Sipha flava</name>
    <name type="common">yellow sugarcane aphid</name>
    <dbReference type="NCBI Taxonomy" id="143950"/>
    <lineage>
        <taxon>Eukaryota</taxon>
        <taxon>Metazoa</taxon>
        <taxon>Ecdysozoa</taxon>
        <taxon>Arthropoda</taxon>
        <taxon>Hexapoda</taxon>
        <taxon>Insecta</taxon>
        <taxon>Pterygota</taxon>
        <taxon>Neoptera</taxon>
        <taxon>Paraneoptera</taxon>
        <taxon>Hemiptera</taxon>
        <taxon>Sternorrhyncha</taxon>
        <taxon>Aphidomorpha</taxon>
        <taxon>Aphidoidea</taxon>
        <taxon>Aphididae</taxon>
        <taxon>Sipha</taxon>
    </lineage>
</organism>
<dbReference type="GeneID" id="112684376"/>
<evidence type="ECO:0000256" key="4">
    <source>
        <dbReference type="SAM" id="SignalP"/>
    </source>
</evidence>
<keyword evidence="3" id="KW-1133">Transmembrane helix</keyword>
<evidence type="ECO:0000313" key="6">
    <source>
        <dbReference type="RefSeq" id="XP_025411663.1"/>
    </source>
</evidence>
<reference evidence="6" key="1">
    <citation type="submission" date="2025-08" db="UniProtKB">
        <authorList>
            <consortium name="RefSeq"/>
        </authorList>
    </citation>
    <scope>IDENTIFICATION</scope>
    <source>
        <tissue evidence="6">Whole body</tissue>
    </source>
</reference>
<keyword evidence="3" id="KW-0472">Membrane</keyword>
<keyword evidence="1 4" id="KW-0732">Signal</keyword>
<evidence type="ECO:0000313" key="5">
    <source>
        <dbReference type="Proteomes" id="UP000694846"/>
    </source>
</evidence>
<gene>
    <name evidence="6" type="primary">LOC112684376</name>
</gene>
<dbReference type="OrthoDB" id="6278121at2759"/>
<dbReference type="Proteomes" id="UP000694846">
    <property type="component" value="Unplaced"/>
</dbReference>
<keyword evidence="3" id="KW-0812">Transmembrane</keyword>
<feature type="chain" id="PRO_5034553952" evidence="4">
    <location>
        <begin position="21"/>
        <end position="158"/>
    </location>
</feature>
<keyword evidence="5" id="KW-1185">Reference proteome</keyword>
<dbReference type="Gene3D" id="2.10.60.10">
    <property type="entry name" value="CD59"/>
    <property type="match status" value="1"/>
</dbReference>
<dbReference type="CDD" id="cd23599">
    <property type="entry name" value="TFP_LU_ECD_Cold"/>
    <property type="match status" value="1"/>
</dbReference>
<name>A0A8B8FM26_9HEMI</name>
<sequence length="158" mass="18298">MSNLLFIFVYVTVIINLSNSLECYVCTNQDQNHEKCLNTIKTCEPEEDMCLSEISWGSPPYWVEGGLKQYYVSKRCATRATCEAVKTKTMPYCTYLWYQDWKCAECCLGDRCNFYITMGSSSLKSNIIVLMGCCITLLFGFQKMRVRDFILRFKGVHD</sequence>
<feature type="signal peptide" evidence="4">
    <location>
        <begin position="1"/>
        <end position="20"/>
    </location>
</feature>
<dbReference type="RefSeq" id="XP_025411663.1">
    <property type="nucleotide sequence ID" value="XM_025555878.1"/>
</dbReference>
<feature type="transmembrane region" description="Helical" evidence="3">
    <location>
        <begin position="123"/>
        <end position="141"/>
    </location>
</feature>